<proteinExistence type="predicted"/>
<organism evidence="2 3">
    <name type="scientific">Sodalis ligni</name>
    <dbReference type="NCBI Taxonomy" id="2697027"/>
    <lineage>
        <taxon>Bacteria</taxon>
        <taxon>Pseudomonadati</taxon>
        <taxon>Pseudomonadota</taxon>
        <taxon>Gammaproteobacteria</taxon>
        <taxon>Enterobacterales</taxon>
        <taxon>Bruguierivoracaceae</taxon>
        <taxon>Sodalis</taxon>
    </lineage>
</organism>
<dbReference type="AlphaFoldDB" id="A0A4R1NEV7"/>
<dbReference type="OrthoDB" id="7595039at2"/>
<dbReference type="SUPFAM" id="SSF55331">
    <property type="entry name" value="Tautomerase/MIF"/>
    <property type="match status" value="1"/>
</dbReference>
<dbReference type="InterPro" id="IPR014347">
    <property type="entry name" value="Tautomerase/MIF_sf"/>
</dbReference>
<reference evidence="2 3" key="1">
    <citation type="submission" date="2019-02" db="EMBL/GenBank/DDBJ databases">
        <title>Investigation of anaerobic lignin degradation for improved lignocellulosic biofuels.</title>
        <authorList>
            <person name="Deangelis K."/>
        </authorList>
    </citation>
    <scope>NUCLEOTIDE SEQUENCE [LARGE SCALE GENOMIC DNA]</scope>
    <source>
        <strain evidence="2 3">159R</strain>
    </source>
</reference>
<evidence type="ECO:0000313" key="3">
    <source>
        <dbReference type="Proteomes" id="UP000294555"/>
    </source>
</evidence>
<accession>A0A4R1NEV7</accession>
<dbReference type="RefSeq" id="WP_132925079.1">
    <property type="nucleotide sequence ID" value="NZ_CP075169.1"/>
</dbReference>
<sequence>MPTYVCSVPKQLLSAQQKTLMAQKITQAHHEATGAPAYFVQVMIEERENSSLFLGGEPQGDHLWIRGDIRAGRSAGQRAALMQSILREVARIAGIDESRIWIYLCNLEAGDMVEYGHVLPLPGQEQQWFDELPAALQQRLMALGVDKGGFTL</sequence>
<gene>
    <name evidence="2" type="ORF">EZJ58_4246</name>
</gene>
<dbReference type="InterPro" id="IPR028116">
    <property type="entry name" value="Cis-CaaD-like"/>
</dbReference>
<evidence type="ECO:0000313" key="2">
    <source>
        <dbReference type="EMBL" id="TCL06022.1"/>
    </source>
</evidence>
<dbReference type="Proteomes" id="UP000294555">
    <property type="component" value="Unassembled WGS sequence"/>
</dbReference>
<name>A0A4R1NEV7_9GAMM</name>
<feature type="domain" description="Tautomerase cis-CaaD-like" evidence="1">
    <location>
        <begin position="1"/>
        <end position="90"/>
    </location>
</feature>
<dbReference type="EMBL" id="SJOI01000001">
    <property type="protein sequence ID" value="TCL06022.1"/>
    <property type="molecule type" value="Genomic_DNA"/>
</dbReference>
<dbReference type="Pfam" id="PF14832">
    <property type="entry name" value="Tautomerase_3"/>
    <property type="match status" value="1"/>
</dbReference>
<evidence type="ECO:0000259" key="1">
    <source>
        <dbReference type="Pfam" id="PF14832"/>
    </source>
</evidence>
<protein>
    <submittedName>
        <fullName evidence="2">Phenylpyruvate tautomerase PptA (4-oxalocrotonate tautomerase family)</fullName>
    </submittedName>
</protein>
<keyword evidence="2" id="KW-0670">Pyruvate</keyword>
<dbReference type="Gene3D" id="3.30.429.10">
    <property type="entry name" value="Macrophage Migration Inhibitory Factor"/>
    <property type="match status" value="1"/>
</dbReference>
<keyword evidence="3" id="KW-1185">Reference proteome</keyword>
<comment type="caution">
    <text evidence="2">The sequence shown here is derived from an EMBL/GenBank/DDBJ whole genome shotgun (WGS) entry which is preliminary data.</text>
</comment>